<name>A0ABY3RQ51_9MICO</name>
<organism evidence="3 4">
    <name type="scientific">Microbacterium resistens</name>
    <dbReference type="NCBI Taxonomy" id="156977"/>
    <lineage>
        <taxon>Bacteria</taxon>
        <taxon>Bacillati</taxon>
        <taxon>Actinomycetota</taxon>
        <taxon>Actinomycetes</taxon>
        <taxon>Micrococcales</taxon>
        <taxon>Microbacteriaceae</taxon>
        <taxon>Microbacterium</taxon>
    </lineage>
</organism>
<dbReference type="PROSITE" id="PS51736">
    <property type="entry name" value="RECOMBINASES_3"/>
    <property type="match status" value="1"/>
</dbReference>
<protein>
    <recommendedName>
        <fullName evidence="2">Resolvase/invertase-type recombinase catalytic domain-containing protein</fullName>
    </recommendedName>
</protein>
<feature type="region of interest" description="Disordered" evidence="1">
    <location>
        <begin position="22"/>
        <end position="49"/>
    </location>
</feature>
<keyword evidence="4" id="KW-1185">Reference proteome</keyword>
<evidence type="ECO:0000313" key="3">
    <source>
        <dbReference type="EMBL" id="UGS24990.1"/>
    </source>
</evidence>
<sequence>MRQMMGVFAQLDKAMLIKRMRDGKAKKRARGEFAGGRRPFGMGGTPEQTEREQHVLAYIRAMASEGLPLSSMMTPSTTAALNGTRAPETRGLVRTSRKSCARRVSGNHGALRAVRPACRKGLGVHDATLPVAVVI</sequence>
<dbReference type="Proteomes" id="UP001199642">
    <property type="component" value="Chromosome"/>
</dbReference>
<accession>A0ABY3RQ51</accession>
<evidence type="ECO:0000256" key="1">
    <source>
        <dbReference type="SAM" id="MobiDB-lite"/>
    </source>
</evidence>
<reference evidence="3 4" key="1">
    <citation type="submission" date="2023-01" db="EMBL/GenBank/DDBJ databases">
        <title>Characterization of estradiol degrading bacteria Microbacterium sp. MZT7 and reveal degrading genes through genome analysis.</title>
        <authorList>
            <person name="Hao P."/>
            <person name="Gao Y."/>
        </authorList>
    </citation>
    <scope>NUCLEOTIDE SEQUENCE [LARGE SCALE GENOMIC DNA]</scope>
    <source>
        <strain evidence="3 4">MZT7</strain>
    </source>
</reference>
<dbReference type="InterPro" id="IPR006119">
    <property type="entry name" value="Resolv_N"/>
</dbReference>
<proteinExistence type="predicted"/>
<evidence type="ECO:0000259" key="2">
    <source>
        <dbReference type="PROSITE" id="PS51736"/>
    </source>
</evidence>
<feature type="domain" description="Resolvase/invertase-type recombinase catalytic" evidence="2">
    <location>
        <begin position="1"/>
        <end position="31"/>
    </location>
</feature>
<dbReference type="EMBL" id="CP082781">
    <property type="protein sequence ID" value="UGS24990.1"/>
    <property type="molecule type" value="Genomic_DNA"/>
</dbReference>
<evidence type="ECO:0000313" key="4">
    <source>
        <dbReference type="Proteomes" id="UP001199642"/>
    </source>
</evidence>
<gene>
    <name evidence="3" type="ORF">K8F61_09735</name>
</gene>